<dbReference type="HOGENOM" id="CLU_2679012_0_0_2"/>
<dbReference type="PIR" id="G69124">
    <property type="entry name" value="G69124"/>
</dbReference>
<accession>O26304</accession>
<evidence type="ECO:0000313" key="2">
    <source>
        <dbReference type="Proteomes" id="UP000005223"/>
    </source>
</evidence>
<dbReference type="STRING" id="187420.MTH_202"/>
<name>O26304_METTH</name>
<sequence>MKKIHQPLFLRCLIAGTLKVFPDHSMRRLPPDDQLTDFNTLLGRGKYRACQILTCTTALKTILYYFYSVNPGNE</sequence>
<reference evidence="1 2" key="1">
    <citation type="journal article" date="1997" name="J. Bacteriol.">
        <title>Complete genome sequence of Methanobacterium thermoautotrophicum deltaH: functional analysis and comparative genomics.</title>
        <authorList>
            <person name="Smith D.R."/>
            <person name="Doucette-Stamm L.A."/>
            <person name="Deloughery C."/>
            <person name="Lee H.-M."/>
            <person name="Dubois J."/>
            <person name="Aldredge T."/>
            <person name="Bashirzadeh R."/>
            <person name="Blakely D."/>
            <person name="Cook R."/>
            <person name="Gilbert K."/>
            <person name="Harrison D."/>
            <person name="Hoang L."/>
            <person name="Keagle P."/>
            <person name="Lumm W."/>
            <person name="Pothier B."/>
            <person name="Qiu D."/>
            <person name="Spadafora R."/>
            <person name="Vicare R."/>
            <person name="Wang Y."/>
            <person name="Wierzbowski J."/>
            <person name="Gibson R."/>
            <person name="Jiwani N."/>
            <person name="Caruso A."/>
            <person name="Bush D."/>
            <person name="Safer H."/>
            <person name="Patwell D."/>
            <person name="Prabhakar S."/>
            <person name="McDougall S."/>
            <person name="Shimer G."/>
            <person name="Goyal A."/>
            <person name="Pietrovski S."/>
            <person name="Church G.M."/>
            <person name="Daniels C.J."/>
            <person name="Mao J.-i."/>
            <person name="Rice P."/>
            <person name="Nolling J."/>
            <person name="Reeve J.N."/>
        </authorList>
    </citation>
    <scope>NUCLEOTIDE SEQUENCE [LARGE SCALE GENOMIC DNA]</scope>
    <source>
        <strain evidence="2">ATCC 29096 / DSM 1053 / JCM 10044 / NBRC 100330 / Delta H</strain>
    </source>
</reference>
<dbReference type="PaxDb" id="187420-MTH_202"/>
<dbReference type="EMBL" id="AE000666">
    <property type="protein sequence ID" value="AAB84708.1"/>
    <property type="molecule type" value="Genomic_DNA"/>
</dbReference>
<evidence type="ECO:0000313" key="1">
    <source>
        <dbReference type="EMBL" id="AAB84708.1"/>
    </source>
</evidence>
<dbReference type="KEGG" id="mth:MTH_202"/>
<organism evidence="1 2">
    <name type="scientific">Methanothermobacter thermautotrophicus (strain ATCC 29096 / DSM 1053 / JCM 10044 / NBRC 100330 / Delta H)</name>
    <name type="common">Methanobacterium thermoautotrophicum</name>
    <dbReference type="NCBI Taxonomy" id="187420"/>
    <lineage>
        <taxon>Archaea</taxon>
        <taxon>Methanobacteriati</taxon>
        <taxon>Methanobacteriota</taxon>
        <taxon>Methanomada group</taxon>
        <taxon>Methanobacteria</taxon>
        <taxon>Methanobacteriales</taxon>
        <taxon>Methanobacteriaceae</taxon>
        <taxon>Methanothermobacter</taxon>
    </lineage>
</organism>
<gene>
    <name evidence="1" type="ordered locus">MTH_202</name>
</gene>
<dbReference type="AlphaFoldDB" id="O26304"/>
<proteinExistence type="predicted"/>
<dbReference type="EnsemblBacteria" id="AAB84708">
    <property type="protein sequence ID" value="AAB84708"/>
    <property type="gene ID" value="MTH_202"/>
</dbReference>
<protein>
    <submittedName>
        <fullName evidence="1">Uncharacterized protein</fullName>
    </submittedName>
</protein>
<keyword evidence="2" id="KW-1185">Reference proteome</keyword>
<dbReference type="Proteomes" id="UP000005223">
    <property type="component" value="Chromosome"/>
</dbReference>
<dbReference type="InParanoid" id="O26304"/>